<organism evidence="2 3">
    <name type="scientific">Quercus suber</name>
    <name type="common">Cork oak</name>
    <dbReference type="NCBI Taxonomy" id="58331"/>
    <lineage>
        <taxon>Eukaryota</taxon>
        <taxon>Viridiplantae</taxon>
        <taxon>Streptophyta</taxon>
        <taxon>Embryophyta</taxon>
        <taxon>Tracheophyta</taxon>
        <taxon>Spermatophyta</taxon>
        <taxon>Magnoliopsida</taxon>
        <taxon>eudicotyledons</taxon>
        <taxon>Gunneridae</taxon>
        <taxon>Pentapetalae</taxon>
        <taxon>rosids</taxon>
        <taxon>fabids</taxon>
        <taxon>Fagales</taxon>
        <taxon>Fagaceae</taxon>
        <taxon>Quercus</taxon>
    </lineage>
</organism>
<dbReference type="CDD" id="cd06222">
    <property type="entry name" value="RNase_H_like"/>
    <property type="match status" value="1"/>
</dbReference>
<name>A0AAW0LZW8_QUESU</name>
<comment type="caution">
    <text evidence="2">The sequence shown here is derived from an EMBL/GenBank/DDBJ whole genome shotgun (WGS) entry which is preliminary data.</text>
</comment>
<dbReference type="PANTHER" id="PTHR47074">
    <property type="entry name" value="BNAC02G40300D PROTEIN"/>
    <property type="match status" value="1"/>
</dbReference>
<dbReference type="Gene3D" id="3.30.420.10">
    <property type="entry name" value="Ribonuclease H-like superfamily/Ribonuclease H"/>
    <property type="match status" value="1"/>
</dbReference>
<evidence type="ECO:0000313" key="2">
    <source>
        <dbReference type="EMBL" id="KAK7856349.1"/>
    </source>
</evidence>
<proteinExistence type="predicted"/>
<reference evidence="2 3" key="1">
    <citation type="journal article" date="2018" name="Sci. Data">
        <title>The draft genome sequence of cork oak.</title>
        <authorList>
            <person name="Ramos A.M."/>
            <person name="Usie A."/>
            <person name="Barbosa P."/>
            <person name="Barros P.M."/>
            <person name="Capote T."/>
            <person name="Chaves I."/>
            <person name="Simoes F."/>
            <person name="Abreu I."/>
            <person name="Carrasquinho I."/>
            <person name="Faro C."/>
            <person name="Guimaraes J.B."/>
            <person name="Mendonca D."/>
            <person name="Nobrega F."/>
            <person name="Rodrigues L."/>
            <person name="Saibo N.J.M."/>
            <person name="Varela M.C."/>
            <person name="Egas C."/>
            <person name="Matos J."/>
            <person name="Miguel C.M."/>
            <person name="Oliveira M.M."/>
            <person name="Ricardo C.P."/>
            <person name="Goncalves S."/>
        </authorList>
    </citation>
    <scope>NUCLEOTIDE SEQUENCE [LARGE SCALE GENOMIC DNA]</scope>
    <source>
        <strain evidence="3">cv. HL8</strain>
    </source>
</reference>
<dbReference type="InterPro" id="IPR052929">
    <property type="entry name" value="RNase_H-like_EbsB-rel"/>
</dbReference>
<accession>A0AAW0LZW8</accession>
<dbReference type="PANTHER" id="PTHR47074:SF48">
    <property type="entry name" value="POLYNUCLEOTIDYL TRANSFERASE, RIBONUCLEASE H-LIKE SUPERFAMILY PROTEIN"/>
    <property type="match status" value="1"/>
</dbReference>
<sequence>MENPSKFGSISGCRSLQIVMLFPQELILRVRENQTTWPLLEVGERATSLVREFLDLSKPGALPRSSSIQVGWSCPPVDVFKVNFNAALFENTGCAGIGVAIRDSDGEIIATSSQRIPLPFFVEMAEALAAHRALLFAQELSLYKVMLVGDCLRVVSALNSSASCNTMYGNSIVTF</sequence>
<feature type="domain" description="RNase H type-1" evidence="1">
    <location>
        <begin position="83"/>
        <end position="163"/>
    </location>
</feature>
<evidence type="ECO:0000313" key="3">
    <source>
        <dbReference type="Proteomes" id="UP000237347"/>
    </source>
</evidence>
<dbReference type="Proteomes" id="UP000237347">
    <property type="component" value="Unassembled WGS sequence"/>
</dbReference>
<dbReference type="InterPro" id="IPR036397">
    <property type="entry name" value="RNaseH_sf"/>
</dbReference>
<dbReference type="SUPFAM" id="SSF53098">
    <property type="entry name" value="Ribonuclease H-like"/>
    <property type="match status" value="1"/>
</dbReference>
<dbReference type="AlphaFoldDB" id="A0AAW0LZW8"/>
<dbReference type="InterPro" id="IPR002156">
    <property type="entry name" value="RNaseH_domain"/>
</dbReference>
<dbReference type="InterPro" id="IPR044730">
    <property type="entry name" value="RNase_H-like_dom_plant"/>
</dbReference>
<dbReference type="EMBL" id="PKMF04000037">
    <property type="protein sequence ID" value="KAK7856349.1"/>
    <property type="molecule type" value="Genomic_DNA"/>
</dbReference>
<dbReference type="InterPro" id="IPR012337">
    <property type="entry name" value="RNaseH-like_sf"/>
</dbReference>
<protein>
    <recommendedName>
        <fullName evidence="1">RNase H type-1 domain-containing protein</fullName>
    </recommendedName>
</protein>
<gene>
    <name evidence="2" type="ORF">CFP56_023716</name>
</gene>
<dbReference type="Pfam" id="PF13456">
    <property type="entry name" value="RVT_3"/>
    <property type="match status" value="1"/>
</dbReference>
<dbReference type="GO" id="GO:0004523">
    <property type="term" value="F:RNA-DNA hybrid ribonuclease activity"/>
    <property type="evidence" value="ECO:0007669"/>
    <property type="project" value="InterPro"/>
</dbReference>
<evidence type="ECO:0000259" key="1">
    <source>
        <dbReference type="Pfam" id="PF13456"/>
    </source>
</evidence>
<dbReference type="GO" id="GO:0003676">
    <property type="term" value="F:nucleic acid binding"/>
    <property type="evidence" value="ECO:0007669"/>
    <property type="project" value="InterPro"/>
</dbReference>
<keyword evidence="3" id="KW-1185">Reference proteome</keyword>